<feature type="domain" description="Tyr recombinase" evidence="5">
    <location>
        <begin position="129"/>
        <end position="320"/>
    </location>
</feature>
<dbReference type="PANTHER" id="PTHR30629">
    <property type="entry name" value="PROPHAGE INTEGRASE"/>
    <property type="match status" value="1"/>
</dbReference>
<evidence type="ECO:0000256" key="3">
    <source>
        <dbReference type="ARBA" id="ARBA00023125"/>
    </source>
</evidence>
<dbReference type="Gene3D" id="1.10.150.130">
    <property type="match status" value="1"/>
</dbReference>
<name>A0ABT3N247_9GAMM</name>
<evidence type="ECO:0000256" key="1">
    <source>
        <dbReference type="ARBA" id="ARBA00008857"/>
    </source>
</evidence>
<keyword evidence="2" id="KW-0229">DNA integration</keyword>
<dbReference type="Gene3D" id="1.10.443.10">
    <property type="entry name" value="Intergrase catalytic core"/>
    <property type="match status" value="1"/>
</dbReference>
<dbReference type="InterPro" id="IPR010998">
    <property type="entry name" value="Integrase_recombinase_N"/>
</dbReference>
<evidence type="ECO:0000256" key="4">
    <source>
        <dbReference type="ARBA" id="ARBA00023172"/>
    </source>
</evidence>
<evidence type="ECO:0000259" key="5">
    <source>
        <dbReference type="PROSITE" id="PS51898"/>
    </source>
</evidence>
<evidence type="ECO:0000313" key="7">
    <source>
        <dbReference type="Proteomes" id="UP001209854"/>
    </source>
</evidence>
<evidence type="ECO:0000313" key="6">
    <source>
        <dbReference type="EMBL" id="MCW7555684.1"/>
    </source>
</evidence>
<dbReference type="InterPro" id="IPR050808">
    <property type="entry name" value="Phage_Integrase"/>
</dbReference>
<dbReference type="Pfam" id="PF00589">
    <property type="entry name" value="Phage_integrase"/>
    <property type="match status" value="1"/>
</dbReference>
<dbReference type="Proteomes" id="UP001209854">
    <property type="component" value="Unassembled WGS sequence"/>
</dbReference>
<dbReference type="InterPro" id="IPR053876">
    <property type="entry name" value="Phage_int_M"/>
</dbReference>
<proteinExistence type="inferred from homology"/>
<protein>
    <submittedName>
        <fullName evidence="6">Tyrosine-type recombinase/integrase</fullName>
    </submittedName>
</protein>
<keyword evidence="3" id="KW-0238">DNA-binding</keyword>
<dbReference type="InterPro" id="IPR002104">
    <property type="entry name" value="Integrase_catalytic"/>
</dbReference>
<sequence>MKQAEQEAMKGTLKDLCDSYVANMWRQKKKSARQVETCLARYVLKPFPTLAATKAAEITAGDIVSILKRMIENGITTTSNRVRSYLHTAFEYGIRSDNDPLHQVEQAQYFLLDHNPVSAVPRQPSFERVRERYLDHSEIKALWFDFGKAMTRRSPVYGLMIRFMFATAGNRPEQLSHCRWSDIDFNKRIFSFIDSKGKDGKPKKRVMPLTNRAVKILEQAKMFSGSSDWVFSVSNDKPIRVSTLANRLEDYCDYLESDKKRPEQAERFTAKDIRRTVTNLLIECGIPREQRFLLQSREDGSVESKHYDQSDRLAEKRVAIEKYDALLEAILYP</sequence>
<keyword evidence="7" id="KW-1185">Reference proteome</keyword>
<gene>
    <name evidence="6" type="ORF">NX722_24260</name>
</gene>
<organism evidence="6 7">
    <name type="scientific">Endozoicomonas gorgoniicola</name>
    <dbReference type="NCBI Taxonomy" id="1234144"/>
    <lineage>
        <taxon>Bacteria</taxon>
        <taxon>Pseudomonadati</taxon>
        <taxon>Pseudomonadota</taxon>
        <taxon>Gammaproteobacteria</taxon>
        <taxon>Oceanospirillales</taxon>
        <taxon>Endozoicomonadaceae</taxon>
        <taxon>Endozoicomonas</taxon>
    </lineage>
</organism>
<comment type="caution">
    <text evidence="6">The sequence shown here is derived from an EMBL/GenBank/DDBJ whole genome shotgun (WGS) entry which is preliminary data.</text>
</comment>
<dbReference type="Pfam" id="PF22022">
    <property type="entry name" value="Phage_int_M"/>
    <property type="match status" value="1"/>
</dbReference>
<dbReference type="RefSeq" id="WP_262565438.1">
    <property type="nucleotide sequence ID" value="NZ_JAPFCC010000001.1"/>
</dbReference>
<dbReference type="PROSITE" id="PS51898">
    <property type="entry name" value="TYR_RECOMBINASE"/>
    <property type="match status" value="1"/>
</dbReference>
<accession>A0ABT3N247</accession>
<keyword evidence="4" id="KW-0233">DNA recombination</keyword>
<dbReference type="InterPro" id="IPR013762">
    <property type="entry name" value="Integrase-like_cat_sf"/>
</dbReference>
<dbReference type="InterPro" id="IPR011010">
    <property type="entry name" value="DNA_brk_join_enz"/>
</dbReference>
<evidence type="ECO:0000256" key="2">
    <source>
        <dbReference type="ARBA" id="ARBA00022908"/>
    </source>
</evidence>
<dbReference type="PANTHER" id="PTHR30629:SF2">
    <property type="entry name" value="PROPHAGE INTEGRASE INTS-RELATED"/>
    <property type="match status" value="1"/>
</dbReference>
<comment type="similarity">
    <text evidence="1">Belongs to the 'phage' integrase family.</text>
</comment>
<reference evidence="6 7" key="1">
    <citation type="submission" date="2022-10" db="EMBL/GenBank/DDBJ databases">
        <title>High-quality genome sequences of two octocoral-associated bacteria, Endozoicomonas euniceicola EF212 and Endozoicomonas gorgoniicola PS125.</title>
        <authorList>
            <person name="Chiou Y.-J."/>
            <person name="Chen Y.-H."/>
        </authorList>
    </citation>
    <scope>NUCLEOTIDE SEQUENCE [LARGE SCALE GENOMIC DNA]</scope>
    <source>
        <strain evidence="6 7">PS125</strain>
    </source>
</reference>
<dbReference type="SUPFAM" id="SSF56349">
    <property type="entry name" value="DNA breaking-rejoining enzymes"/>
    <property type="match status" value="1"/>
</dbReference>
<dbReference type="EMBL" id="JAPFCC010000001">
    <property type="protein sequence ID" value="MCW7555684.1"/>
    <property type="molecule type" value="Genomic_DNA"/>
</dbReference>